<dbReference type="Gene3D" id="3.30.160.60">
    <property type="entry name" value="Classic Zinc Finger"/>
    <property type="match status" value="3"/>
</dbReference>
<evidence type="ECO:0000256" key="3">
    <source>
        <dbReference type="ARBA" id="ARBA00022737"/>
    </source>
</evidence>
<evidence type="ECO:0000313" key="11">
    <source>
        <dbReference type="Proteomes" id="UP001066276"/>
    </source>
</evidence>
<dbReference type="Proteomes" id="UP001066276">
    <property type="component" value="Chromosome 8"/>
</dbReference>
<evidence type="ECO:0000259" key="8">
    <source>
        <dbReference type="PROSITE" id="PS50157"/>
    </source>
</evidence>
<comment type="caution">
    <text evidence="10">The sequence shown here is derived from an EMBL/GenBank/DDBJ whole genome shotgun (WGS) entry which is preliminary data.</text>
</comment>
<dbReference type="GO" id="GO:0000981">
    <property type="term" value="F:DNA-binding transcription factor activity, RNA polymerase II-specific"/>
    <property type="evidence" value="ECO:0007669"/>
    <property type="project" value="TreeGrafter"/>
</dbReference>
<gene>
    <name evidence="10" type="ORF">NDU88_000413</name>
</gene>
<keyword evidence="2" id="KW-0479">Metal-binding</keyword>
<evidence type="ECO:0000256" key="4">
    <source>
        <dbReference type="ARBA" id="ARBA00022771"/>
    </source>
</evidence>
<dbReference type="InterPro" id="IPR036051">
    <property type="entry name" value="KRAB_dom_sf"/>
</dbReference>
<dbReference type="Pfam" id="PF00096">
    <property type="entry name" value="zf-C2H2"/>
    <property type="match status" value="2"/>
</dbReference>
<dbReference type="InterPro" id="IPR013087">
    <property type="entry name" value="Znf_C2H2_type"/>
</dbReference>
<name>A0AAV7NH63_PLEWA</name>
<dbReference type="SMART" id="SM00355">
    <property type="entry name" value="ZnF_C2H2"/>
    <property type="match status" value="3"/>
</dbReference>
<dbReference type="SUPFAM" id="SSF109640">
    <property type="entry name" value="KRAB domain (Kruppel-associated box)"/>
    <property type="match status" value="1"/>
</dbReference>
<dbReference type="GO" id="GO:0008270">
    <property type="term" value="F:zinc ion binding"/>
    <property type="evidence" value="ECO:0007669"/>
    <property type="project" value="UniProtKB-KW"/>
</dbReference>
<evidence type="ECO:0000256" key="1">
    <source>
        <dbReference type="ARBA" id="ARBA00004123"/>
    </source>
</evidence>
<evidence type="ECO:0000313" key="10">
    <source>
        <dbReference type="EMBL" id="KAJ1112145.1"/>
    </source>
</evidence>
<dbReference type="PROSITE" id="PS50805">
    <property type="entry name" value="KRAB"/>
    <property type="match status" value="1"/>
</dbReference>
<dbReference type="Pfam" id="PF01352">
    <property type="entry name" value="KRAB"/>
    <property type="match status" value="1"/>
</dbReference>
<dbReference type="PROSITE" id="PS50157">
    <property type="entry name" value="ZINC_FINGER_C2H2_2"/>
    <property type="match status" value="3"/>
</dbReference>
<dbReference type="EMBL" id="JANPWB010000012">
    <property type="protein sequence ID" value="KAJ1112145.1"/>
    <property type="molecule type" value="Genomic_DNA"/>
</dbReference>
<dbReference type="CDD" id="cd07765">
    <property type="entry name" value="KRAB_A-box"/>
    <property type="match status" value="1"/>
</dbReference>
<keyword evidence="11" id="KW-1185">Reference proteome</keyword>
<organism evidence="10 11">
    <name type="scientific">Pleurodeles waltl</name>
    <name type="common">Iberian ribbed newt</name>
    <dbReference type="NCBI Taxonomy" id="8319"/>
    <lineage>
        <taxon>Eukaryota</taxon>
        <taxon>Metazoa</taxon>
        <taxon>Chordata</taxon>
        <taxon>Craniata</taxon>
        <taxon>Vertebrata</taxon>
        <taxon>Euteleostomi</taxon>
        <taxon>Amphibia</taxon>
        <taxon>Batrachia</taxon>
        <taxon>Caudata</taxon>
        <taxon>Salamandroidea</taxon>
        <taxon>Salamandridae</taxon>
        <taxon>Pleurodelinae</taxon>
        <taxon>Pleurodeles</taxon>
    </lineage>
</organism>
<keyword evidence="5" id="KW-0862">Zinc</keyword>
<evidence type="ECO:0000256" key="5">
    <source>
        <dbReference type="ARBA" id="ARBA00022833"/>
    </source>
</evidence>
<dbReference type="InterPro" id="IPR036236">
    <property type="entry name" value="Znf_C2H2_sf"/>
</dbReference>
<sequence length="428" mass="48933">MLSRRNTIPRVRRRFFFSFFLRNRAGDAGDEGAGREVQEAERPCQVATRLLHLSCEITRRSRKNMPRQKPARMLLSFQDVVSHFSQEEQELLHNWQKDLYANLMKEIHQVLMSLGPVIASTVFSLRLNEKGRFPVDFEEFDRGLNDDYPPKEKTTGIISESIKEEGEVYSSVDEDHEVVAKVFWPVGFHPLTSEPEDAFLNPIDEDGRDGGDRVSAGMAAITSLISSQTKEESAASSEDHLESEIKRSIYNLTEQSGTESMNENEMHRYSLRKHMRIYNSERHFTCTECGKQVNEKSLLESHQRIHPELRPYRCPDCEMIFTGKSSLLAQQKLHMGVKRYHCNACEKSFTQKQHLVTHQKIHTGFRAFHCTVCEKNFTQKCRSFSTSPVAGDIRFGHQETKANSDGAHLVLLQPSIVPSMATLGSEPP</sequence>
<feature type="domain" description="C2H2-type" evidence="8">
    <location>
        <begin position="312"/>
        <end position="339"/>
    </location>
</feature>
<dbReference type="Gene3D" id="6.10.140.140">
    <property type="match status" value="1"/>
</dbReference>
<dbReference type="AlphaFoldDB" id="A0AAV7NH63"/>
<dbReference type="SUPFAM" id="SSF57667">
    <property type="entry name" value="beta-beta-alpha zinc fingers"/>
    <property type="match status" value="2"/>
</dbReference>
<reference evidence="10" key="1">
    <citation type="journal article" date="2022" name="bioRxiv">
        <title>Sequencing and chromosome-scale assembly of the giantPleurodeles waltlgenome.</title>
        <authorList>
            <person name="Brown T."/>
            <person name="Elewa A."/>
            <person name="Iarovenko S."/>
            <person name="Subramanian E."/>
            <person name="Araus A.J."/>
            <person name="Petzold A."/>
            <person name="Susuki M."/>
            <person name="Suzuki K.-i.T."/>
            <person name="Hayashi T."/>
            <person name="Toyoda A."/>
            <person name="Oliveira C."/>
            <person name="Osipova E."/>
            <person name="Leigh N.D."/>
            <person name="Simon A."/>
            <person name="Yun M.H."/>
        </authorList>
    </citation>
    <scope>NUCLEOTIDE SEQUENCE</scope>
    <source>
        <strain evidence="10">20211129_DDA</strain>
        <tissue evidence="10">Liver</tissue>
    </source>
</reference>
<feature type="domain" description="C2H2-type" evidence="8">
    <location>
        <begin position="340"/>
        <end position="367"/>
    </location>
</feature>
<accession>A0AAV7NH63</accession>
<protein>
    <submittedName>
        <fullName evidence="10">Uncharacterized protein</fullName>
    </submittedName>
</protein>
<dbReference type="GO" id="GO:0005634">
    <property type="term" value="C:nucleus"/>
    <property type="evidence" value="ECO:0007669"/>
    <property type="project" value="UniProtKB-SubCell"/>
</dbReference>
<evidence type="ECO:0000259" key="9">
    <source>
        <dbReference type="PROSITE" id="PS50805"/>
    </source>
</evidence>
<dbReference type="FunFam" id="3.30.160.60:FF:000759">
    <property type="entry name" value="zinc finger protein 16"/>
    <property type="match status" value="1"/>
</dbReference>
<evidence type="ECO:0000256" key="7">
    <source>
        <dbReference type="PROSITE-ProRule" id="PRU00042"/>
    </source>
</evidence>
<feature type="domain" description="C2H2-type" evidence="8">
    <location>
        <begin position="284"/>
        <end position="311"/>
    </location>
</feature>
<keyword evidence="6" id="KW-0539">Nucleus</keyword>
<keyword evidence="3" id="KW-0677">Repeat</keyword>
<evidence type="ECO:0000256" key="2">
    <source>
        <dbReference type="ARBA" id="ARBA00022723"/>
    </source>
</evidence>
<dbReference type="FunFam" id="3.30.160.60:FF:000706">
    <property type="entry name" value="Zinc finger protein"/>
    <property type="match status" value="1"/>
</dbReference>
<evidence type="ECO:0000256" key="6">
    <source>
        <dbReference type="ARBA" id="ARBA00023242"/>
    </source>
</evidence>
<feature type="non-terminal residue" evidence="10">
    <location>
        <position position="428"/>
    </location>
</feature>
<dbReference type="PANTHER" id="PTHR24381:SF393">
    <property type="entry name" value="CHROMATIN-LINKED ADAPTOR FOR MSL PROTEINS, ISOFORM B"/>
    <property type="match status" value="1"/>
</dbReference>
<dbReference type="GO" id="GO:0000977">
    <property type="term" value="F:RNA polymerase II transcription regulatory region sequence-specific DNA binding"/>
    <property type="evidence" value="ECO:0007669"/>
    <property type="project" value="TreeGrafter"/>
</dbReference>
<dbReference type="PANTHER" id="PTHR24381">
    <property type="entry name" value="ZINC FINGER PROTEIN"/>
    <property type="match status" value="1"/>
</dbReference>
<feature type="domain" description="KRAB" evidence="9">
    <location>
        <begin position="75"/>
        <end position="147"/>
    </location>
</feature>
<dbReference type="PROSITE" id="PS00028">
    <property type="entry name" value="ZINC_FINGER_C2H2_1"/>
    <property type="match status" value="2"/>
</dbReference>
<dbReference type="InterPro" id="IPR001909">
    <property type="entry name" value="KRAB"/>
</dbReference>
<dbReference type="SMART" id="SM00349">
    <property type="entry name" value="KRAB"/>
    <property type="match status" value="1"/>
</dbReference>
<keyword evidence="4 7" id="KW-0863">Zinc-finger</keyword>
<comment type="subcellular location">
    <subcellularLocation>
        <location evidence="1">Nucleus</location>
    </subcellularLocation>
</comment>
<proteinExistence type="predicted"/>